<name>A0A1H5TFF2_XYLRU</name>
<feature type="domain" description="Endoribonuclease YicC-like C-terminal" evidence="7">
    <location>
        <begin position="174"/>
        <end position="289"/>
    </location>
</feature>
<evidence type="ECO:0000256" key="1">
    <source>
        <dbReference type="ARBA" id="ARBA00001968"/>
    </source>
</evidence>
<dbReference type="Pfam" id="PF08340">
    <property type="entry name" value="YicC-like_C"/>
    <property type="match status" value="1"/>
</dbReference>
<feature type="domain" description="Endoribonuclease YicC-like N-terminal" evidence="6">
    <location>
        <begin position="2"/>
        <end position="156"/>
    </location>
</feature>
<dbReference type="PANTHER" id="PTHR30636:SF3">
    <property type="entry name" value="UPF0701 PROTEIN YICC"/>
    <property type="match status" value="1"/>
</dbReference>
<evidence type="ECO:0000256" key="4">
    <source>
        <dbReference type="ARBA" id="ARBA00022801"/>
    </source>
</evidence>
<dbReference type="Pfam" id="PF03755">
    <property type="entry name" value="YicC-like_N"/>
    <property type="match status" value="1"/>
</dbReference>
<keyword evidence="3" id="KW-0255">Endonuclease</keyword>
<dbReference type="InterPro" id="IPR013527">
    <property type="entry name" value="YicC-like_N"/>
</dbReference>
<dbReference type="AlphaFoldDB" id="A0A1H5TFF2"/>
<sequence length="291" mass="33563">MIQSMTGYGKAVVAYKEKKIHAEVKSLNSKQLDLNTRIAPLYREKEMEVRQMVAEALIRGKVDMSIWIEKEMAVDPTPINATLVENYYKQIKDIADKTGIPQPEDWFYTLLRMPDVLTKTDVEELDEEEWNAVKGAVSEALKNLVDFRIQEGAALEKKFSEKVDNIAQLLAEIEPYEKSRVEKIKARIVDGLQQIPGVEYDKNRMEQELIYYIEKLDISEEKQRLTNHLKYFRDTMNEPAGQGKKLGFIAQEMGREINTTGSKSNQAEMQNIVVKMKDELEQIKEQVLNAL</sequence>
<evidence type="ECO:0000256" key="3">
    <source>
        <dbReference type="ARBA" id="ARBA00022759"/>
    </source>
</evidence>
<evidence type="ECO:0000259" key="7">
    <source>
        <dbReference type="Pfam" id="PF08340"/>
    </source>
</evidence>
<evidence type="ECO:0000313" key="8">
    <source>
        <dbReference type="EMBL" id="SEF60821.1"/>
    </source>
</evidence>
<dbReference type="NCBIfam" id="TIGR00255">
    <property type="entry name" value="YicC/YloC family endoribonuclease"/>
    <property type="match status" value="1"/>
</dbReference>
<dbReference type="RefSeq" id="WP_036914239.1">
    <property type="nucleotide sequence ID" value="NZ_FNUV01000002.1"/>
</dbReference>
<keyword evidence="4" id="KW-0378">Hydrolase</keyword>
<protein>
    <submittedName>
        <fullName evidence="8">TIGR00255 family protein</fullName>
    </submittedName>
</protein>
<accession>A0A1H5TFF2</accession>
<evidence type="ECO:0000256" key="2">
    <source>
        <dbReference type="ARBA" id="ARBA00022722"/>
    </source>
</evidence>
<dbReference type="EMBL" id="FNUV01000002">
    <property type="protein sequence ID" value="SEF60821.1"/>
    <property type="molecule type" value="Genomic_DNA"/>
</dbReference>
<gene>
    <name evidence="8" type="ORF">SAMN05216354_1001</name>
</gene>
<dbReference type="PANTHER" id="PTHR30636">
    <property type="entry name" value="UPF0701 PROTEIN YICC"/>
    <property type="match status" value="1"/>
</dbReference>
<organism evidence="8 9">
    <name type="scientific">Xylanibacter ruminicola</name>
    <name type="common">Prevotella ruminicola</name>
    <dbReference type="NCBI Taxonomy" id="839"/>
    <lineage>
        <taxon>Bacteria</taxon>
        <taxon>Pseudomonadati</taxon>
        <taxon>Bacteroidota</taxon>
        <taxon>Bacteroidia</taxon>
        <taxon>Bacteroidales</taxon>
        <taxon>Prevotellaceae</taxon>
        <taxon>Xylanibacter</taxon>
    </lineage>
</organism>
<dbReference type="InterPro" id="IPR005229">
    <property type="entry name" value="YicC/YloC-like"/>
</dbReference>
<comment type="similarity">
    <text evidence="5">Belongs to the YicC/YloC family.</text>
</comment>
<dbReference type="InterPro" id="IPR013551">
    <property type="entry name" value="YicC-like_C"/>
</dbReference>
<evidence type="ECO:0000259" key="6">
    <source>
        <dbReference type="Pfam" id="PF03755"/>
    </source>
</evidence>
<dbReference type="GeneID" id="32572801"/>
<reference evidence="8 9" key="1">
    <citation type="submission" date="2016-10" db="EMBL/GenBank/DDBJ databases">
        <authorList>
            <person name="de Groot N.N."/>
        </authorList>
    </citation>
    <scope>NUCLEOTIDE SEQUENCE [LARGE SCALE GENOMIC DNA]</scope>
    <source>
        <strain evidence="8 9">AR32</strain>
    </source>
</reference>
<keyword evidence="2" id="KW-0540">Nuclease</keyword>
<comment type="cofactor">
    <cofactor evidence="1">
        <name>a divalent metal cation</name>
        <dbReference type="ChEBI" id="CHEBI:60240"/>
    </cofactor>
</comment>
<dbReference type="GO" id="GO:0004521">
    <property type="term" value="F:RNA endonuclease activity"/>
    <property type="evidence" value="ECO:0007669"/>
    <property type="project" value="InterPro"/>
</dbReference>
<dbReference type="Proteomes" id="UP000236735">
    <property type="component" value="Unassembled WGS sequence"/>
</dbReference>
<proteinExistence type="inferred from homology"/>
<dbReference type="GO" id="GO:0016787">
    <property type="term" value="F:hydrolase activity"/>
    <property type="evidence" value="ECO:0007669"/>
    <property type="project" value="UniProtKB-KW"/>
</dbReference>
<evidence type="ECO:0000313" key="9">
    <source>
        <dbReference type="Proteomes" id="UP000236735"/>
    </source>
</evidence>
<evidence type="ECO:0000256" key="5">
    <source>
        <dbReference type="ARBA" id="ARBA00035648"/>
    </source>
</evidence>